<evidence type="ECO:0000256" key="4">
    <source>
        <dbReference type="SAM" id="MobiDB-lite"/>
    </source>
</evidence>
<keyword evidence="2 3" id="KW-0378">Hydrolase</keyword>
<comment type="caution">
    <text evidence="6">The sequence shown here is derived from an EMBL/GenBank/DDBJ whole genome shotgun (WGS) entry which is preliminary data.</text>
</comment>
<dbReference type="Proteomes" id="UP000600799">
    <property type="component" value="Unassembled WGS sequence"/>
</dbReference>
<evidence type="ECO:0000313" key="7">
    <source>
        <dbReference type="Proteomes" id="UP000600799"/>
    </source>
</evidence>
<protein>
    <recommendedName>
        <fullName evidence="3">Carboxylic ester hydrolase</fullName>
        <ecNumber evidence="3">3.1.1.-</ecNumber>
    </recommendedName>
</protein>
<dbReference type="InterPro" id="IPR050309">
    <property type="entry name" value="Type-B_Carboxylest/Lipase"/>
</dbReference>
<dbReference type="InterPro" id="IPR029058">
    <property type="entry name" value="AB_hydrolase_fold"/>
</dbReference>
<dbReference type="SUPFAM" id="SSF53474">
    <property type="entry name" value="alpha/beta-Hydrolases"/>
    <property type="match status" value="1"/>
</dbReference>
<dbReference type="PROSITE" id="PS00941">
    <property type="entry name" value="CARBOXYLESTERASE_B_2"/>
    <property type="match status" value="1"/>
</dbReference>
<dbReference type="Gene3D" id="3.40.50.1820">
    <property type="entry name" value="alpha/beta hydrolase"/>
    <property type="match status" value="1"/>
</dbReference>
<evidence type="ECO:0000256" key="3">
    <source>
        <dbReference type="RuleBase" id="RU361235"/>
    </source>
</evidence>
<proteinExistence type="inferred from homology"/>
<dbReference type="InterPro" id="IPR019826">
    <property type="entry name" value="Carboxylesterase_B_AS"/>
</dbReference>
<dbReference type="PANTHER" id="PTHR11559">
    <property type="entry name" value="CARBOXYLESTERASE"/>
    <property type="match status" value="1"/>
</dbReference>
<reference evidence="6 7" key="1">
    <citation type="submission" date="2020-11" db="EMBL/GenBank/DDBJ databases">
        <title>The genome sequence of Novosphingobium sp. 1Y9A.</title>
        <authorList>
            <person name="Liu Y."/>
        </authorList>
    </citation>
    <scope>NUCLEOTIDE SEQUENCE [LARGE SCALE GENOMIC DNA]</scope>
    <source>
        <strain evidence="6 7">1Y9A</strain>
    </source>
</reference>
<evidence type="ECO:0000256" key="2">
    <source>
        <dbReference type="ARBA" id="ARBA00022801"/>
    </source>
</evidence>
<dbReference type="EMBL" id="JADQDC010000006">
    <property type="protein sequence ID" value="MBF9151467.1"/>
    <property type="molecule type" value="Genomic_DNA"/>
</dbReference>
<accession>A0ABS0HGV6</accession>
<gene>
    <name evidence="6" type="ORF">I2488_10670</name>
</gene>
<dbReference type="Pfam" id="PF00135">
    <property type="entry name" value="COesterase"/>
    <property type="match status" value="1"/>
</dbReference>
<comment type="similarity">
    <text evidence="1 3">Belongs to the type-B carboxylesterase/lipase family.</text>
</comment>
<feature type="region of interest" description="Disordered" evidence="4">
    <location>
        <begin position="1"/>
        <end position="20"/>
    </location>
</feature>
<dbReference type="PROSITE" id="PS00122">
    <property type="entry name" value="CARBOXYLESTERASE_B_1"/>
    <property type="match status" value="1"/>
</dbReference>
<evidence type="ECO:0000313" key="6">
    <source>
        <dbReference type="EMBL" id="MBF9151467.1"/>
    </source>
</evidence>
<name>A0ABS0HGV6_9SPHN</name>
<evidence type="ECO:0000256" key="1">
    <source>
        <dbReference type="ARBA" id="ARBA00005964"/>
    </source>
</evidence>
<sequence>MAMPTAAQAAKAKAGPAPAGEVVVETASGKVRGVDGGKGVSAFLGIPYAAPPVGENRWRAPQPTAAWTGVRDATNYGADCLQAPFPPDAAPIRTTPSEDCLFVNVWKPSTAKAGAKLPVMVWVHGGGFVNGGSSPAVYSGENFARDGVVLISLNYRLGRFGFFAHPALAAEGYGGNFGYLDQIAALKWVQANAASFGGDPANVTVFGESAGGMSMHMLLQAPEARGLFSKVIIESGAGRDRSLPTPTVAVAAKAGELFAPGLDAASLRALPAEKVTGDLSMMTMSQPTYSGPMLDGRTIFGSPVEAIAGGLYAKVPVMVGSNSADGLPFGTDKDKIWASYGSKADEARKLYDPTGQGAPLQVAVMTSADRTFIEPARAVARGLAQRGQSAWLYRFGYAHPTFRDAMGGAPHASEIPYVFDTLAARTQWKVVPGEQAVASATHKRWIEFAVTGAPGTDWPAATADDSKVMLIAEKGTDHVEDPYRARLDFVESLAGAK</sequence>
<dbReference type="InterPro" id="IPR019819">
    <property type="entry name" value="Carboxylesterase_B_CS"/>
</dbReference>
<dbReference type="EC" id="3.1.1.-" evidence="3"/>
<dbReference type="InterPro" id="IPR002018">
    <property type="entry name" value="CarbesteraseB"/>
</dbReference>
<organism evidence="6 7">
    <name type="scientific">Novosphingobium jiangmenense</name>
    <dbReference type="NCBI Taxonomy" id="2791981"/>
    <lineage>
        <taxon>Bacteria</taxon>
        <taxon>Pseudomonadati</taxon>
        <taxon>Pseudomonadota</taxon>
        <taxon>Alphaproteobacteria</taxon>
        <taxon>Sphingomonadales</taxon>
        <taxon>Sphingomonadaceae</taxon>
        <taxon>Novosphingobium</taxon>
    </lineage>
</organism>
<evidence type="ECO:0000259" key="5">
    <source>
        <dbReference type="Pfam" id="PF00135"/>
    </source>
</evidence>
<keyword evidence="7" id="KW-1185">Reference proteome</keyword>
<feature type="domain" description="Carboxylesterase type B" evidence="5">
    <location>
        <begin position="22"/>
        <end position="484"/>
    </location>
</feature>